<protein>
    <submittedName>
        <fullName evidence="1">Uncharacterized protein</fullName>
    </submittedName>
</protein>
<accession>A0A9P8LSM9</accession>
<dbReference type="Proteomes" id="UP000018208">
    <property type="component" value="Unassembled WGS sequence"/>
</dbReference>
<dbReference type="EMBL" id="AUWU02000005">
    <property type="protein sequence ID" value="KAH0573465.1"/>
    <property type="molecule type" value="Genomic_DNA"/>
</dbReference>
<comment type="caution">
    <text evidence="1">The sequence shown here is derived from an EMBL/GenBank/DDBJ whole genome shotgun (WGS) entry which is preliminary data.</text>
</comment>
<dbReference type="AlphaFoldDB" id="A0A9P8LSM9"/>
<dbReference type="GeneID" id="94299608"/>
<sequence length="155" mass="18442">MKGLQSDLKFNDRKQEHQSAIQLEILIKKLQHILKGDYLSSNNNIIDTQLLFQDTVKNVQECQKTFQVVDNNIKVSSNIQQLYQKLNNYPIKISKQTQKQEVQLTQQILRIYDLFEQVEKMRQKIFIDEQQFSPEIILEDFDEIKLMESSVHNQE</sequence>
<dbReference type="KEGG" id="ssao:94299608"/>
<evidence type="ECO:0000313" key="2">
    <source>
        <dbReference type="Proteomes" id="UP000018208"/>
    </source>
</evidence>
<organism evidence="1 2">
    <name type="scientific">Spironucleus salmonicida</name>
    <dbReference type="NCBI Taxonomy" id="348837"/>
    <lineage>
        <taxon>Eukaryota</taxon>
        <taxon>Metamonada</taxon>
        <taxon>Diplomonadida</taxon>
        <taxon>Hexamitidae</taxon>
        <taxon>Hexamitinae</taxon>
        <taxon>Spironucleus</taxon>
    </lineage>
</organism>
<dbReference type="RefSeq" id="XP_067764238.1">
    <property type="nucleotide sequence ID" value="XM_067909417.1"/>
</dbReference>
<proteinExistence type="predicted"/>
<evidence type="ECO:0000313" key="1">
    <source>
        <dbReference type="EMBL" id="KAH0573465.1"/>
    </source>
</evidence>
<gene>
    <name evidence="1" type="ORF">SS50377_25585</name>
</gene>
<name>A0A9P8LSM9_9EUKA</name>
<keyword evidence="2" id="KW-1185">Reference proteome</keyword>
<reference evidence="1 2" key="1">
    <citation type="journal article" date="2014" name="PLoS Genet.">
        <title>The Genome of Spironucleus salmonicida Highlights a Fish Pathogen Adapted to Fluctuating Environments.</title>
        <authorList>
            <person name="Xu F."/>
            <person name="Jerlstrom-Hultqvist J."/>
            <person name="Einarsson E."/>
            <person name="Astvaldsson A."/>
            <person name="Svard S.G."/>
            <person name="Andersson J.O."/>
        </authorList>
    </citation>
    <scope>NUCLEOTIDE SEQUENCE [LARGE SCALE GENOMIC DNA]</scope>
    <source>
        <strain evidence="1 2">ATCC 50377</strain>
    </source>
</reference>